<feature type="domain" description="Methyl-accepting transducer" evidence="6">
    <location>
        <begin position="265"/>
        <end position="494"/>
    </location>
</feature>
<dbReference type="InterPro" id="IPR004090">
    <property type="entry name" value="Chemotax_Me-accpt_rcpt"/>
</dbReference>
<dbReference type="Proteomes" id="UP000318294">
    <property type="component" value="Unassembled WGS sequence"/>
</dbReference>
<keyword evidence="5" id="KW-0472">Membrane</keyword>
<dbReference type="GO" id="GO:0016020">
    <property type="term" value="C:membrane"/>
    <property type="evidence" value="ECO:0007669"/>
    <property type="project" value="UniProtKB-SubCell"/>
</dbReference>
<dbReference type="GO" id="GO:0007165">
    <property type="term" value="P:signal transduction"/>
    <property type="evidence" value="ECO:0007669"/>
    <property type="project" value="UniProtKB-KW"/>
</dbReference>
<dbReference type="SMART" id="SM00304">
    <property type="entry name" value="HAMP"/>
    <property type="match status" value="1"/>
</dbReference>
<keyword evidence="5" id="KW-0812">Transmembrane</keyword>
<keyword evidence="2" id="KW-0145">Chemotaxis</keyword>
<protein>
    <submittedName>
        <fullName evidence="8">Methyl-accepting chemotaxis protein I</fullName>
    </submittedName>
</protein>
<keyword evidence="4" id="KW-0807">Transducer</keyword>
<feature type="domain" description="HAMP" evidence="7">
    <location>
        <begin position="208"/>
        <end position="260"/>
    </location>
</feature>
<dbReference type="CDD" id="cd06225">
    <property type="entry name" value="HAMP"/>
    <property type="match status" value="1"/>
</dbReference>
<dbReference type="Pfam" id="PF00672">
    <property type="entry name" value="HAMP"/>
    <property type="match status" value="1"/>
</dbReference>
<gene>
    <name evidence="8" type="primary">tsr_1</name>
    <name evidence="8" type="ORF">Tchar_00500</name>
</gene>
<evidence type="ECO:0000256" key="2">
    <source>
        <dbReference type="ARBA" id="ARBA00022500"/>
    </source>
</evidence>
<dbReference type="SMART" id="SM00283">
    <property type="entry name" value="MA"/>
    <property type="match status" value="1"/>
</dbReference>
<dbReference type="Gene3D" id="1.10.287.950">
    <property type="entry name" value="Methyl-accepting chemotaxis protein"/>
    <property type="match status" value="1"/>
</dbReference>
<dbReference type="PRINTS" id="PR00260">
    <property type="entry name" value="CHEMTRNSDUCR"/>
</dbReference>
<sequence>MRDLKLASKLWLGVGLLLVALTAVVVTVSIRSVQSTRHAEQAVGRQFDKMMAVAHWVAEAELALATSAVDAGGACPGGAVLRQVLGPMGAQRVERAAQQVQSLLVASEQSAWRALQQRWQAVQHGAQRLAALPPGAADAMADDAQAQYVAQAQAFLQSARQYAAQQREALDAIQADIAVERRTSLVLGASLMALLMGAIVLGAWGLIRHIRQPLQRVVACAQRIAQGTLSQPLDSTRGDEFGVMIRELEVMRAQLASVVAGVRDSAQHISAAAAQIAAGNQDLSQRTERSAAHLQEAVARLHELSSDLGAFVQAARAANGIAEQAATHARSSEEVVHQVVETMRGIRASSERIADIVGVIDNLAFQTNILALNAAVEAARAGEAGRGFAVVAGEVRALAQRSAHAAGEIRQLIDGSVAAVADGTQRVDRAGQTIGELIAEVMRLRDTIVALAQRSERQAVAVGELQTAWRDIDQSTQQNAALVEQTAAAATHLSAQARVLEQSVGRFQLA</sequence>
<evidence type="ECO:0000256" key="1">
    <source>
        <dbReference type="ARBA" id="ARBA00004370"/>
    </source>
</evidence>
<keyword evidence="9" id="KW-1185">Reference proteome</keyword>
<dbReference type="InterPro" id="IPR051310">
    <property type="entry name" value="MCP_chemotaxis"/>
</dbReference>
<dbReference type="AlphaFoldDB" id="A0A554XIR4"/>
<dbReference type="GO" id="GO:0006935">
    <property type="term" value="P:chemotaxis"/>
    <property type="evidence" value="ECO:0007669"/>
    <property type="project" value="UniProtKB-KW"/>
</dbReference>
<evidence type="ECO:0000256" key="3">
    <source>
        <dbReference type="ARBA" id="ARBA00029447"/>
    </source>
</evidence>
<name>A0A554XIR4_9BURK</name>
<evidence type="ECO:0000313" key="9">
    <source>
        <dbReference type="Proteomes" id="UP000318294"/>
    </source>
</evidence>
<dbReference type="PANTHER" id="PTHR43531:SF11">
    <property type="entry name" value="METHYL-ACCEPTING CHEMOTAXIS PROTEIN 3"/>
    <property type="match status" value="1"/>
</dbReference>
<evidence type="ECO:0000313" key="8">
    <source>
        <dbReference type="EMBL" id="TSE35717.1"/>
    </source>
</evidence>
<dbReference type="FunFam" id="1.10.287.950:FF:000001">
    <property type="entry name" value="Methyl-accepting chemotaxis sensory transducer"/>
    <property type="match status" value="1"/>
</dbReference>
<organism evidence="8 9">
    <name type="scientific">Tepidimonas charontis</name>
    <dbReference type="NCBI Taxonomy" id="2267262"/>
    <lineage>
        <taxon>Bacteria</taxon>
        <taxon>Pseudomonadati</taxon>
        <taxon>Pseudomonadota</taxon>
        <taxon>Betaproteobacteria</taxon>
        <taxon>Burkholderiales</taxon>
        <taxon>Tepidimonas</taxon>
    </lineage>
</organism>
<dbReference type="RefSeq" id="WP_144327526.1">
    <property type="nucleotide sequence ID" value="NZ_VJON01000005.1"/>
</dbReference>
<keyword evidence="5" id="KW-1133">Transmembrane helix</keyword>
<dbReference type="GO" id="GO:0004888">
    <property type="term" value="F:transmembrane signaling receptor activity"/>
    <property type="evidence" value="ECO:0007669"/>
    <property type="project" value="InterPro"/>
</dbReference>
<comment type="caution">
    <text evidence="8">The sequence shown here is derived from an EMBL/GenBank/DDBJ whole genome shotgun (WGS) entry which is preliminary data.</text>
</comment>
<comment type="subcellular location">
    <subcellularLocation>
        <location evidence="1">Membrane</location>
    </subcellularLocation>
</comment>
<dbReference type="PROSITE" id="PS50885">
    <property type="entry name" value="HAMP"/>
    <property type="match status" value="1"/>
</dbReference>
<comment type="similarity">
    <text evidence="3">Belongs to the methyl-accepting chemotaxis (MCP) protein family.</text>
</comment>
<dbReference type="SUPFAM" id="SSF58104">
    <property type="entry name" value="Methyl-accepting chemotaxis protein (MCP) signaling domain"/>
    <property type="match status" value="1"/>
</dbReference>
<dbReference type="EMBL" id="VJON01000005">
    <property type="protein sequence ID" value="TSE35717.1"/>
    <property type="molecule type" value="Genomic_DNA"/>
</dbReference>
<evidence type="ECO:0000256" key="4">
    <source>
        <dbReference type="PROSITE-ProRule" id="PRU00284"/>
    </source>
</evidence>
<evidence type="ECO:0000259" key="7">
    <source>
        <dbReference type="PROSITE" id="PS50885"/>
    </source>
</evidence>
<dbReference type="PANTHER" id="PTHR43531">
    <property type="entry name" value="PROTEIN ICFG"/>
    <property type="match status" value="1"/>
</dbReference>
<reference evidence="8 9" key="1">
    <citation type="submission" date="2019-07" db="EMBL/GenBank/DDBJ databases">
        <title>Tepidimonas charontis SPSP-6 draft genome.</title>
        <authorList>
            <person name="Da Costa M.S."/>
            <person name="Froufe H.J.C."/>
            <person name="Egas C."/>
            <person name="Albuquerque L."/>
        </authorList>
    </citation>
    <scope>NUCLEOTIDE SEQUENCE [LARGE SCALE GENOMIC DNA]</scope>
    <source>
        <strain evidence="8 9">SPSP-6</strain>
    </source>
</reference>
<feature type="transmembrane region" description="Helical" evidence="5">
    <location>
        <begin position="185"/>
        <end position="207"/>
    </location>
</feature>
<dbReference type="Pfam" id="PF00015">
    <property type="entry name" value="MCPsignal"/>
    <property type="match status" value="1"/>
</dbReference>
<evidence type="ECO:0000256" key="5">
    <source>
        <dbReference type="SAM" id="Phobius"/>
    </source>
</evidence>
<evidence type="ECO:0000259" key="6">
    <source>
        <dbReference type="PROSITE" id="PS50111"/>
    </source>
</evidence>
<proteinExistence type="inferred from homology"/>
<dbReference type="InterPro" id="IPR004089">
    <property type="entry name" value="MCPsignal_dom"/>
</dbReference>
<dbReference type="OrthoDB" id="8982326at2"/>
<accession>A0A554XIR4</accession>
<dbReference type="PROSITE" id="PS50111">
    <property type="entry name" value="CHEMOTAXIS_TRANSDUC_2"/>
    <property type="match status" value="1"/>
</dbReference>
<dbReference type="InterPro" id="IPR003660">
    <property type="entry name" value="HAMP_dom"/>
</dbReference>